<accession>A0A133V5D4</accession>
<feature type="region of interest" description="Disordered" evidence="1">
    <location>
        <begin position="36"/>
        <end position="62"/>
    </location>
</feature>
<reference evidence="2 3" key="1">
    <citation type="journal article" date="2016" name="Sci. Rep.">
        <title>Metabolic traits of an uncultured archaeal lineage -MSBL1- from brine pools of the Red Sea.</title>
        <authorList>
            <person name="Mwirichia R."/>
            <person name="Alam I."/>
            <person name="Rashid M."/>
            <person name="Vinu M."/>
            <person name="Ba-Alawi W."/>
            <person name="Anthony Kamau A."/>
            <person name="Kamanda Ngugi D."/>
            <person name="Goker M."/>
            <person name="Klenk H.P."/>
            <person name="Bajic V."/>
            <person name="Stingl U."/>
        </authorList>
    </citation>
    <scope>NUCLEOTIDE SEQUENCE [LARGE SCALE GENOMIC DNA]</scope>
    <source>
        <strain evidence="2">SCGC-AAA259O05</strain>
    </source>
</reference>
<organism evidence="2 3">
    <name type="scientific">candidate division MSBL1 archaeon SCGC-AAA259O05</name>
    <dbReference type="NCBI Taxonomy" id="1698271"/>
    <lineage>
        <taxon>Archaea</taxon>
        <taxon>Methanobacteriati</taxon>
        <taxon>Methanobacteriota</taxon>
        <taxon>candidate division MSBL1</taxon>
    </lineage>
</organism>
<protein>
    <submittedName>
        <fullName evidence="2">Uncharacterized protein</fullName>
    </submittedName>
</protein>
<proteinExistence type="predicted"/>
<sequence>MSKQGKIVEADQQHLQELSSSRAGWPVIREKPSKTLAASKHPLRPGWGSPSRFSFLLNGSLK</sequence>
<dbReference type="EMBL" id="LHXV01000005">
    <property type="protein sequence ID" value="KXB01655.1"/>
    <property type="molecule type" value="Genomic_DNA"/>
</dbReference>
<evidence type="ECO:0000313" key="2">
    <source>
        <dbReference type="EMBL" id="KXB01655.1"/>
    </source>
</evidence>
<keyword evidence="3" id="KW-1185">Reference proteome</keyword>
<gene>
    <name evidence="2" type="ORF">AKJ41_00750</name>
</gene>
<dbReference type="Proteomes" id="UP000070344">
    <property type="component" value="Unassembled WGS sequence"/>
</dbReference>
<evidence type="ECO:0000313" key="3">
    <source>
        <dbReference type="Proteomes" id="UP000070344"/>
    </source>
</evidence>
<comment type="caution">
    <text evidence="2">The sequence shown here is derived from an EMBL/GenBank/DDBJ whole genome shotgun (WGS) entry which is preliminary data.</text>
</comment>
<evidence type="ECO:0000256" key="1">
    <source>
        <dbReference type="SAM" id="MobiDB-lite"/>
    </source>
</evidence>
<name>A0A133V5D4_9EURY</name>
<dbReference type="AlphaFoldDB" id="A0A133V5D4"/>